<dbReference type="PhylomeDB" id="A7RS94"/>
<keyword evidence="12" id="KW-1185">Reference proteome</keyword>
<dbReference type="SUPFAM" id="SSF81321">
    <property type="entry name" value="Family A G protein-coupled receptor-like"/>
    <property type="match status" value="1"/>
</dbReference>
<feature type="transmembrane region" description="Helical" evidence="9">
    <location>
        <begin position="148"/>
        <end position="171"/>
    </location>
</feature>
<evidence type="ECO:0000259" key="10">
    <source>
        <dbReference type="PROSITE" id="PS50262"/>
    </source>
</evidence>
<evidence type="ECO:0000256" key="1">
    <source>
        <dbReference type="ARBA" id="ARBA00004651"/>
    </source>
</evidence>
<evidence type="ECO:0000313" key="12">
    <source>
        <dbReference type="Proteomes" id="UP000001593"/>
    </source>
</evidence>
<reference evidence="11 12" key="1">
    <citation type="journal article" date="2007" name="Science">
        <title>Sea anemone genome reveals ancestral eumetazoan gene repertoire and genomic organization.</title>
        <authorList>
            <person name="Putnam N.H."/>
            <person name="Srivastava M."/>
            <person name="Hellsten U."/>
            <person name="Dirks B."/>
            <person name="Chapman J."/>
            <person name="Salamov A."/>
            <person name="Terry A."/>
            <person name="Shapiro H."/>
            <person name="Lindquist E."/>
            <person name="Kapitonov V.V."/>
            <person name="Jurka J."/>
            <person name="Genikhovich G."/>
            <person name="Grigoriev I.V."/>
            <person name="Lucas S.M."/>
            <person name="Steele R.E."/>
            <person name="Finnerty J.R."/>
            <person name="Technau U."/>
            <person name="Martindale M.Q."/>
            <person name="Rokhsar D.S."/>
        </authorList>
    </citation>
    <scope>NUCLEOTIDE SEQUENCE [LARGE SCALE GENOMIC DNA]</scope>
    <source>
        <strain evidence="12">CH2 X CH6</strain>
    </source>
</reference>
<dbReference type="Gene3D" id="1.20.1070.10">
    <property type="entry name" value="Rhodopsin 7-helix transmembrane proteins"/>
    <property type="match status" value="1"/>
</dbReference>
<dbReference type="GO" id="GO:0007186">
    <property type="term" value="P:G protein-coupled receptor signaling pathway"/>
    <property type="evidence" value="ECO:0000318"/>
    <property type="project" value="GO_Central"/>
</dbReference>
<evidence type="ECO:0000256" key="7">
    <source>
        <dbReference type="ARBA" id="ARBA00023170"/>
    </source>
</evidence>
<feature type="non-terminal residue" evidence="11">
    <location>
        <position position="1"/>
    </location>
</feature>
<organism evidence="11 12">
    <name type="scientific">Nematostella vectensis</name>
    <name type="common">Starlet sea anemone</name>
    <dbReference type="NCBI Taxonomy" id="45351"/>
    <lineage>
        <taxon>Eukaryota</taxon>
        <taxon>Metazoa</taxon>
        <taxon>Cnidaria</taxon>
        <taxon>Anthozoa</taxon>
        <taxon>Hexacorallia</taxon>
        <taxon>Actiniaria</taxon>
        <taxon>Edwardsiidae</taxon>
        <taxon>Nematostella</taxon>
    </lineage>
</organism>
<sequence length="201" mass="22010">IVGNFLVLLAVYRNPNLRKTQVLYVSALAVADMSMNVVLGPPAAYGLAMGNEDFGKVPCVIIAILGCTSGTYTYLIICLMAVQRYSTMLNTRLHSTLFTRRKVKISIAITATGTLTFIVITGISSDVQFHPGFACCLAHYEKVDKVPVWVMLSLISIPALISHFCYIRVYLATTNLAGFSSCINPIIYAALSRPFQQEFGK</sequence>
<evidence type="ECO:0000256" key="5">
    <source>
        <dbReference type="ARBA" id="ARBA00023040"/>
    </source>
</evidence>
<evidence type="ECO:0000256" key="2">
    <source>
        <dbReference type="ARBA" id="ARBA00022475"/>
    </source>
</evidence>
<keyword evidence="3 9" id="KW-0812">Transmembrane</keyword>
<feature type="transmembrane region" description="Helical" evidence="9">
    <location>
        <begin position="60"/>
        <end position="82"/>
    </location>
</feature>
<keyword evidence="7" id="KW-0675">Receptor</keyword>
<gene>
    <name evidence="11" type="ORF">NEMVEDRAFT_v1g63051</name>
</gene>
<keyword evidence="4 9" id="KW-1133">Transmembrane helix</keyword>
<dbReference type="GO" id="GO:0008020">
    <property type="term" value="F:G protein-coupled photoreceptor activity"/>
    <property type="evidence" value="ECO:0000318"/>
    <property type="project" value="GO_Central"/>
</dbReference>
<evidence type="ECO:0000256" key="6">
    <source>
        <dbReference type="ARBA" id="ARBA00023136"/>
    </source>
</evidence>
<dbReference type="InterPro" id="IPR000276">
    <property type="entry name" value="GPCR_Rhodpsn"/>
</dbReference>
<keyword evidence="8" id="KW-0807">Transducer</keyword>
<dbReference type="InParanoid" id="A7RS94"/>
<dbReference type="EMBL" id="DS469533">
    <property type="protein sequence ID" value="EDO45706.1"/>
    <property type="molecule type" value="Genomic_DNA"/>
</dbReference>
<feature type="domain" description="G-protein coupled receptors family 1 profile" evidence="10">
    <location>
        <begin position="3"/>
        <end position="201"/>
    </location>
</feature>
<keyword evidence="6 9" id="KW-0472">Membrane</keyword>
<proteinExistence type="predicted"/>
<dbReference type="PANTHER" id="PTHR24228">
    <property type="entry name" value="B2 BRADYKININ RECEPTOR/ANGIOTENSIN II RECEPTOR"/>
    <property type="match status" value="1"/>
</dbReference>
<dbReference type="InterPro" id="IPR017452">
    <property type="entry name" value="GPCR_Rhodpsn_7TM"/>
</dbReference>
<feature type="transmembrane region" description="Helical" evidence="9">
    <location>
        <begin position="103"/>
        <end position="123"/>
    </location>
</feature>
<name>A7RS94_NEMVE</name>
<evidence type="ECO:0000256" key="9">
    <source>
        <dbReference type="SAM" id="Phobius"/>
    </source>
</evidence>
<evidence type="ECO:0000256" key="3">
    <source>
        <dbReference type="ARBA" id="ARBA00022692"/>
    </source>
</evidence>
<dbReference type="PRINTS" id="PR00237">
    <property type="entry name" value="GPCRRHODOPSN"/>
</dbReference>
<dbReference type="HOGENOM" id="CLU_1363421_0_0_1"/>
<keyword evidence="2" id="KW-1003">Cell membrane</keyword>
<dbReference type="GO" id="GO:0007602">
    <property type="term" value="P:phototransduction"/>
    <property type="evidence" value="ECO:0000318"/>
    <property type="project" value="GO_Central"/>
</dbReference>
<keyword evidence="5" id="KW-0297">G-protein coupled receptor</keyword>
<accession>A7RS94</accession>
<comment type="subcellular location">
    <subcellularLocation>
        <location evidence="1">Cell membrane</location>
        <topology evidence="1">Multi-pass membrane protein</topology>
    </subcellularLocation>
</comment>
<dbReference type="PROSITE" id="PS50262">
    <property type="entry name" value="G_PROTEIN_RECEP_F1_2"/>
    <property type="match status" value="1"/>
</dbReference>
<dbReference type="Pfam" id="PF00001">
    <property type="entry name" value="7tm_1"/>
    <property type="match status" value="1"/>
</dbReference>
<feature type="non-terminal residue" evidence="11">
    <location>
        <position position="201"/>
    </location>
</feature>
<dbReference type="PANTHER" id="PTHR24228:SF74">
    <property type="entry name" value="G-PROTEIN COUPLED RECEPTORS FAMILY 1 PROFILE DOMAIN-CONTAINING PROTEIN"/>
    <property type="match status" value="1"/>
</dbReference>
<feature type="transmembrane region" description="Helical" evidence="9">
    <location>
        <begin position="22"/>
        <end position="40"/>
    </location>
</feature>
<dbReference type="GO" id="GO:0071482">
    <property type="term" value="P:cellular response to light stimulus"/>
    <property type="evidence" value="ECO:0000318"/>
    <property type="project" value="GO_Central"/>
</dbReference>
<protein>
    <recommendedName>
        <fullName evidence="10">G-protein coupled receptors family 1 profile domain-containing protein</fullName>
    </recommendedName>
</protein>
<dbReference type="Proteomes" id="UP000001593">
    <property type="component" value="Unassembled WGS sequence"/>
</dbReference>
<evidence type="ECO:0000256" key="4">
    <source>
        <dbReference type="ARBA" id="ARBA00022989"/>
    </source>
</evidence>
<dbReference type="GO" id="GO:0005886">
    <property type="term" value="C:plasma membrane"/>
    <property type="evidence" value="ECO:0000318"/>
    <property type="project" value="GO_Central"/>
</dbReference>
<dbReference type="AlphaFoldDB" id="A7RS94"/>
<evidence type="ECO:0000313" key="11">
    <source>
        <dbReference type="EMBL" id="EDO45706.1"/>
    </source>
</evidence>
<evidence type="ECO:0000256" key="8">
    <source>
        <dbReference type="ARBA" id="ARBA00023224"/>
    </source>
</evidence>
<dbReference type="CDD" id="cd00637">
    <property type="entry name" value="7tm_classA_rhodopsin-like"/>
    <property type="match status" value="1"/>
</dbReference>